<keyword evidence="8" id="KW-1185">Reference proteome</keyword>
<dbReference type="RefSeq" id="WP_014730890.1">
    <property type="nucleotide sequence ID" value="NC_017934.1"/>
</dbReference>
<name>I2F4Q0_9BACT</name>
<dbReference type="Pfam" id="PF02608">
    <property type="entry name" value="Bmp"/>
    <property type="match status" value="1"/>
</dbReference>
<evidence type="ECO:0000259" key="6">
    <source>
        <dbReference type="Pfam" id="PF02608"/>
    </source>
</evidence>
<dbReference type="STRING" id="660470.Theba_1206"/>
<evidence type="ECO:0000256" key="1">
    <source>
        <dbReference type="ARBA" id="ARBA00004236"/>
    </source>
</evidence>
<evidence type="ECO:0000313" key="7">
    <source>
        <dbReference type="EMBL" id="AFK06903.1"/>
    </source>
</evidence>
<accession>I2F4Q0</accession>
<dbReference type="AlphaFoldDB" id="I2F4Q0"/>
<feature type="domain" description="ABC transporter substrate-binding protein PnrA-like" evidence="6">
    <location>
        <begin position="22"/>
        <end position="311"/>
    </location>
</feature>
<dbReference type="Proteomes" id="UP000002881">
    <property type="component" value="Chromosome"/>
</dbReference>
<dbReference type="eggNOG" id="COG1744">
    <property type="taxonomic scope" value="Bacteria"/>
</dbReference>
<dbReference type="KEGG" id="mpg:Theba_1206"/>
<dbReference type="PANTHER" id="PTHR34296">
    <property type="entry name" value="TRANSCRIPTIONAL ACTIVATOR PROTEIN MED"/>
    <property type="match status" value="1"/>
</dbReference>
<sequence precursor="true">MRRAILLFSLLLAVTFAASKFSVGILITGEIGGNAIYELVQKGALEMASEEIEIKIVEGGYNQSKWEQMLISLAALGRYDLLMTFTEGMPASVNKVAEMFPNQKFALLDGIIENPLPNTYSVAFKDDEMTFLAGIFAALITSSSLPGANEEKVVGLIAGDTYPAMTNVMRPSFENGVKTVDPSIRVFFGVVGSWSDPARGSELAAKQFDAGADVILSIAGGSGIGVIEEASVRGKYVITVDSNMISMNPSVILGSFLKHIDVLVKNTIADAKAGTLPFGTSKRVGIAEGMIDYTHDDPNFVRNVPDDIRAQLAEWFEKIKAEGLPKINNE</sequence>
<dbReference type="GeneID" id="87107016"/>
<dbReference type="HOGENOM" id="CLU_038813_0_1_0"/>
<organism evidence="7 8">
    <name type="scientific">Mesotoga prima MesG1.Ag.4.2</name>
    <dbReference type="NCBI Taxonomy" id="660470"/>
    <lineage>
        <taxon>Bacteria</taxon>
        <taxon>Thermotogati</taxon>
        <taxon>Thermotogota</taxon>
        <taxon>Thermotogae</taxon>
        <taxon>Kosmotogales</taxon>
        <taxon>Kosmotogaceae</taxon>
        <taxon>Mesotoga</taxon>
    </lineage>
</organism>
<dbReference type="PANTHER" id="PTHR34296:SF2">
    <property type="entry name" value="ABC TRANSPORTER GUANOSINE-BINDING PROTEIN NUPN"/>
    <property type="match status" value="1"/>
</dbReference>
<dbReference type="InterPro" id="IPR003760">
    <property type="entry name" value="PnrA-like"/>
</dbReference>
<protein>
    <submittedName>
        <fullName evidence="7">Putative ABC-type transport system, periplasmic component/surface lipoprotein</fullName>
    </submittedName>
</protein>
<comment type="subcellular location">
    <subcellularLocation>
        <location evidence="1">Cell membrane</location>
    </subcellularLocation>
</comment>
<evidence type="ECO:0000256" key="2">
    <source>
        <dbReference type="ARBA" id="ARBA00022475"/>
    </source>
</evidence>
<reference evidence="7 8" key="1">
    <citation type="journal article" date="2012" name="Genome Biol. Evol.">
        <title>Genome Sequence of the Mesophilic Thermotogales Bacterium Mesotoga prima MesG1.Ag.4.2 Reveals the Largest Thermotogales Genome To Date.</title>
        <authorList>
            <person name="Zhaxybayeva O."/>
            <person name="Swithers K.S."/>
            <person name="Foght J."/>
            <person name="Green A.G."/>
            <person name="Bruce D."/>
            <person name="Detter C."/>
            <person name="Han S."/>
            <person name="Teshima H."/>
            <person name="Han J."/>
            <person name="Woyke T."/>
            <person name="Pitluck S."/>
            <person name="Nolan M."/>
            <person name="Ivanova N."/>
            <person name="Pati A."/>
            <person name="Land M.L."/>
            <person name="Dlutek M."/>
            <person name="Doolittle W.F."/>
            <person name="Noll K.M."/>
            <person name="Nesbo C.L."/>
        </authorList>
    </citation>
    <scope>NUCLEOTIDE SEQUENCE [LARGE SCALE GENOMIC DNA]</scope>
    <source>
        <strain evidence="8">mesG1.Ag.4.2</strain>
    </source>
</reference>
<keyword evidence="2" id="KW-1003">Cell membrane</keyword>
<keyword evidence="3" id="KW-0732">Signal</keyword>
<evidence type="ECO:0000256" key="5">
    <source>
        <dbReference type="ARBA" id="ARBA00023288"/>
    </source>
</evidence>
<evidence type="ECO:0000256" key="3">
    <source>
        <dbReference type="ARBA" id="ARBA00022729"/>
    </source>
</evidence>
<dbReference type="GO" id="GO:0005886">
    <property type="term" value="C:plasma membrane"/>
    <property type="evidence" value="ECO:0007669"/>
    <property type="project" value="UniProtKB-SubCell"/>
</dbReference>
<keyword evidence="4" id="KW-0472">Membrane</keyword>
<evidence type="ECO:0000256" key="4">
    <source>
        <dbReference type="ARBA" id="ARBA00023136"/>
    </source>
</evidence>
<dbReference type="Gene3D" id="3.40.50.2300">
    <property type="match status" value="2"/>
</dbReference>
<evidence type="ECO:0000313" key="8">
    <source>
        <dbReference type="Proteomes" id="UP000002881"/>
    </source>
</evidence>
<gene>
    <name evidence="7" type="ORF">Theba_1206</name>
</gene>
<keyword evidence="5 7" id="KW-0449">Lipoprotein</keyword>
<proteinExistence type="predicted"/>
<dbReference type="InterPro" id="IPR050957">
    <property type="entry name" value="BMP_lipoprotein"/>
</dbReference>
<dbReference type="EMBL" id="CP003532">
    <property type="protein sequence ID" value="AFK06903.1"/>
    <property type="molecule type" value="Genomic_DNA"/>
</dbReference>